<dbReference type="AlphaFoldDB" id="A0A4V3D0S8"/>
<dbReference type="EMBL" id="SNYC01000006">
    <property type="protein sequence ID" value="TDQ07329.1"/>
    <property type="molecule type" value="Genomic_DNA"/>
</dbReference>
<dbReference type="GO" id="GO:0004180">
    <property type="term" value="F:carboxypeptidase activity"/>
    <property type="evidence" value="ECO:0007669"/>
    <property type="project" value="UniProtKB-KW"/>
</dbReference>
<dbReference type="SUPFAM" id="SSF49464">
    <property type="entry name" value="Carboxypeptidase regulatory domain-like"/>
    <property type="match status" value="1"/>
</dbReference>
<evidence type="ECO:0000256" key="1">
    <source>
        <dbReference type="SAM" id="SignalP"/>
    </source>
</evidence>
<protein>
    <submittedName>
        <fullName evidence="2">Carboxypeptidase-like protein</fullName>
    </submittedName>
</protein>
<keyword evidence="1" id="KW-0732">Signal</keyword>
<comment type="caution">
    <text evidence="2">The sequence shown here is derived from an EMBL/GenBank/DDBJ whole genome shotgun (WGS) entry which is preliminary data.</text>
</comment>
<keyword evidence="3" id="KW-1185">Reference proteome</keyword>
<keyword evidence="2" id="KW-0121">Carboxypeptidase</keyword>
<keyword evidence="2" id="KW-0378">Hydrolase</keyword>
<dbReference type="OrthoDB" id="1223654at2"/>
<sequence>MTRLSLCCLILLSLAKYSYGQGLYSISGTVKDTKGETLPGAGIYLSGYKIGTVADNNGKFSLNNLKPGNYDVLVQVIGFLPQNKNVIITNKSATIEVVLQENITQLQEVVIRADPERQYHLELFRKFFIGTTPHAKKCKILNPQVIITEYDKKNRILKVTANEFLIIENKALGYRIKYLLDYFENNQSSNIVFYSGHPYFEELKASKSKKKEYLKYRDIAYRGSPQHFFQSLYQNKTNEEGYIINKLIKIPNTNRPSDSVINAHINRILRPPANGGVVRIQVSADDSLAYWSKLKRQPKFINTLNRGNVLTDTLVKQIYPNLKTVNYSDALYVIYTREKETVEYTNLSGHSVSRPLDMPNYQISIVHQLEGPVNFFENGGIYDPRSLLYEGFWAYEKIADMVPLDYIPQSK</sequence>
<keyword evidence="2" id="KW-0645">Protease</keyword>
<gene>
    <name evidence="2" type="ORF">ATK78_3450</name>
</gene>
<dbReference type="RefSeq" id="WP_133577307.1">
    <property type="nucleotide sequence ID" value="NZ_SNYC01000006.1"/>
</dbReference>
<accession>A0A4V3D0S8</accession>
<name>A0A4V3D0S8_9SPHI</name>
<evidence type="ECO:0000313" key="2">
    <source>
        <dbReference type="EMBL" id="TDQ07329.1"/>
    </source>
</evidence>
<feature type="chain" id="PRO_5020856502" evidence="1">
    <location>
        <begin position="21"/>
        <end position="411"/>
    </location>
</feature>
<reference evidence="2 3" key="1">
    <citation type="submission" date="2019-03" db="EMBL/GenBank/DDBJ databases">
        <title>Genomic Encyclopedia of Archaeal and Bacterial Type Strains, Phase II (KMG-II): from individual species to whole genera.</title>
        <authorList>
            <person name="Goeker M."/>
        </authorList>
    </citation>
    <scope>NUCLEOTIDE SEQUENCE [LARGE SCALE GENOMIC DNA]</scope>
    <source>
        <strain evidence="2 3">DSM 19035</strain>
    </source>
</reference>
<feature type="signal peptide" evidence="1">
    <location>
        <begin position="1"/>
        <end position="20"/>
    </location>
</feature>
<dbReference type="Gene3D" id="2.60.40.1120">
    <property type="entry name" value="Carboxypeptidase-like, regulatory domain"/>
    <property type="match status" value="1"/>
</dbReference>
<dbReference type="InterPro" id="IPR008969">
    <property type="entry name" value="CarboxyPept-like_regulatory"/>
</dbReference>
<dbReference type="Pfam" id="PF13715">
    <property type="entry name" value="CarbopepD_reg_2"/>
    <property type="match status" value="1"/>
</dbReference>
<dbReference type="Proteomes" id="UP000295620">
    <property type="component" value="Unassembled WGS sequence"/>
</dbReference>
<proteinExistence type="predicted"/>
<evidence type="ECO:0000313" key="3">
    <source>
        <dbReference type="Proteomes" id="UP000295620"/>
    </source>
</evidence>
<organism evidence="2 3">
    <name type="scientific">Pedobacter metabolipauper</name>
    <dbReference type="NCBI Taxonomy" id="425513"/>
    <lineage>
        <taxon>Bacteria</taxon>
        <taxon>Pseudomonadati</taxon>
        <taxon>Bacteroidota</taxon>
        <taxon>Sphingobacteriia</taxon>
        <taxon>Sphingobacteriales</taxon>
        <taxon>Sphingobacteriaceae</taxon>
        <taxon>Pedobacter</taxon>
    </lineage>
</organism>